<name>A0AAP5IGQ5_9CYAN</name>
<sequence length="353" mass="40158">MSSNNLYQISAIKRNKQGLEIYSASVPFSFVAQRFTPVEGDVPPEKRSQRLLDPKHAADIRKYIENNEDYYLPPLVVSIKGDVKFTPFKDDASNGLLKIHLRSKYSVLDGQHRSQAIREIIENEELAAKFEDEAITVDFLLNIDLPKAQTLFKVLNNTAKPVSKNLTLFYGADPLSQAIHDIINDVPLFSDQFVEKEKTNITKKSPKLLVYRWLYNASKRMMPGINEEFDTQYCKTFWHTLFDIIPQWQAVYNGSMTPTDVRKGFICSHGVFIDALGDVGKVLAGNCKDEPLKVRDLLMPLKEMDWSKANPDWKNQVVDEKGKMLSRSGNRDYLTNYLLRVMNSADKGAALAA</sequence>
<dbReference type="Pfam" id="PF14072">
    <property type="entry name" value="DndB"/>
    <property type="match status" value="1"/>
</dbReference>
<evidence type="ECO:0000313" key="2">
    <source>
        <dbReference type="Proteomes" id="UP000667802"/>
    </source>
</evidence>
<dbReference type="RefSeq" id="WP_208352244.1">
    <property type="nucleotide sequence ID" value="NZ_JAALHA020000021.1"/>
</dbReference>
<dbReference type="CDD" id="cd16412">
    <property type="entry name" value="dndB"/>
    <property type="match status" value="1"/>
</dbReference>
<dbReference type="AlphaFoldDB" id="A0AAP5IGQ5"/>
<gene>
    <name evidence="1" type="ORF">G7B40_030985</name>
</gene>
<evidence type="ECO:0000313" key="1">
    <source>
        <dbReference type="EMBL" id="MDR9898950.1"/>
    </source>
</evidence>
<dbReference type="NCBIfam" id="TIGR03187">
    <property type="entry name" value="DGQHR"/>
    <property type="match status" value="1"/>
</dbReference>
<accession>A0AAP5IGQ5</accession>
<keyword evidence="2" id="KW-1185">Reference proteome</keyword>
<comment type="caution">
    <text evidence="1">The sequence shown here is derived from an EMBL/GenBank/DDBJ whole genome shotgun (WGS) entry which is preliminary data.</text>
</comment>
<dbReference type="EMBL" id="JAALHA020000021">
    <property type="protein sequence ID" value="MDR9898950.1"/>
    <property type="molecule type" value="Genomic_DNA"/>
</dbReference>
<proteinExistence type="predicted"/>
<dbReference type="Proteomes" id="UP000667802">
    <property type="component" value="Unassembled WGS sequence"/>
</dbReference>
<dbReference type="InterPro" id="IPR017642">
    <property type="entry name" value="DNA_S_mod_DndB"/>
</dbReference>
<reference evidence="2" key="1">
    <citation type="journal article" date="2021" name="Science">
        <title>Hunting the eagle killer: A cyanobacterial neurotoxin causes vacuolar myelinopathy.</title>
        <authorList>
            <person name="Breinlinger S."/>
            <person name="Phillips T.J."/>
            <person name="Haram B.N."/>
            <person name="Mares J."/>
            <person name="Martinez Yerena J.A."/>
            <person name="Hrouzek P."/>
            <person name="Sobotka R."/>
            <person name="Henderson W.M."/>
            <person name="Schmieder P."/>
            <person name="Williams S.M."/>
            <person name="Lauderdale J.D."/>
            <person name="Wilde H.D."/>
            <person name="Gerrin W."/>
            <person name="Kust A."/>
            <person name="Washington J.W."/>
            <person name="Wagner C."/>
            <person name="Geier B."/>
            <person name="Liebeke M."/>
            <person name="Enke H."/>
            <person name="Niedermeyer T.H.J."/>
            <person name="Wilde S.B."/>
        </authorList>
    </citation>
    <scope>NUCLEOTIDE SEQUENCE [LARGE SCALE GENOMIC DNA]</scope>
    <source>
        <strain evidence="2">Thurmond2011</strain>
    </source>
</reference>
<organism evidence="1 2">
    <name type="scientific">Aetokthonos hydrillicola Thurmond2011</name>
    <dbReference type="NCBI Taxonomy" id="2712845"/>
    <lineage>
        <taxon>Bacteria</taxon>
        <taxon>Bacillati</taxon>
        <taxon>Cyanobacteriota</taxon>
        <taxon>Cyanophyceae</taxon>
        <taxon>Nostocales</taxon>
        <taxon>Hapalosiphonaceae</taxon>
        <taxon>Aetokthonos</taxon>
    </lineage>
</organism>
<dbReference type="InterPro" id="IPR017601">
    <property type="entry name" value="DGQHR-contain_dom"/>
</dbReference>
<protein>
    <submittedName>
        <fullName evidence="1">DNA sulfur modification protein DndB</fullName>
    </submittedName>
</protein>